<protein>
    <submittedName>
        <fullName evidence="1">Uncharacterized protein</fullName>
    </submittedName>
</protein>
<dbReference type="SUPFAM" id="SSF53649">
    <property type="entry name" value="Alkaline phosphatase-like"/>
    <property type="match status" value="1"/>
</dbReference>
<gene>
    <name evidence="1" type="ORF">S06H3_32424</name>
</gene>
<dbReference type="EMBL" id="BARV01019282">
    <property type="protein sequence ID" value="GAI29214.1"/>
    <property type="molecule type" value="Genomic_DNA"/>
</dbReference>
<reference evidence="1" key="1">
    <citation type="journal article" date="2014" name="Front. Microbiol.">
        <title>High frequency of phylogenetically diverse reductive dehalogenase-homologous genes in deep subseafloor sedimentary metagenomes.</title>
        <authorList>
            <person name="Kawai M."/>
            <person name="Futagami T."/>
            <person name="Toyoda A."/>
            <person name="Takaki Y."/>
            <person name="Nishi S."/>
            <person name="Hori S."/>
            <person name="Arai W."/>
            <person name="Tsubouchi T."/>
            <person name="Morono Y."/>
            <person name="Uchiyama I."/>
            <person name="Ito T."/>
            <person name="Fujiyama A."/>
            <person name="Inagaki F."/>
            <person name="Takami H."/>
        </authorList>
    </citation>
    <scope>NUCLEOTIDE SEQUENCE</scope>
    <source>
        <strain evidence="1">Expedition CK06-06</strain>
    </source>
</reference>
<comment type="caution">
    <text evidence="1">The sequence shown here is derived from an EMBL/GenBank/DDBJ whole genome shotgun (WGS) entry which is preliminary data.</text>
</comment>
<dbReference type="AlphaFoldDB" id="X1PE75"/>
<name>X1PE75_9ZZZZ</name>
<proteinExistence type="predicted"/>
<evidence type="ECO:0000313" key="1">
    <source>
        <dbReference type="EMBL" id="GAI29214.1"/>
    </source>
</evidence>
<organism evidence="1">
    <name type="scientific">marine sediment metagenome</name>
    <dbReference type="NCBI Taxonomy" id="412755"/>
    <lineage>
        <taxon>unclassified sequences</taxon>
        <taxon>metagenomes</taxon>
        <taxon>ecological metagenomes</taxon>
    </lineage>
</organism>
<dbReference type="InterPro" id="IPR017850">
    <property type="entry name" value="Alkaline_phosphatase_core_sf"/>
</dbReference>
<accession>X1PE75</accession>
<sequence>MPPLANVANGHPDAEEGVAYTEAYPPKTILSMLHRRNPAIIEQLQHVRRGVYAGNYKLTTVGERVEALYAVDSGPAERCDVACDYPELVAKLQHKIDKFVAEAEHQRADGDTSGEINAELKEHLRALGYMD</sequence>